<evidence type="ECO:0000313" key="3">
    <source>
        <dbReference type="EMBL" id="JAF98108.1"/>
    </source>
</evidence>
<evidence type="ECO:0008006" key="6">
    <source>
        <dbReference type="Google" id="ProtNLM"/>
    </source>
</evidence>
<organism evidence="2">
    <name type="scientific">Lygus hesperus</name>
    <name type="common">Western plant bug</name>
    <dbReference type="NCBI Taxonomy" id="30085"/>
    <lineage>
        <taxon>Eukaryota</taxon>
        <taxon>Metazoa</taxon>
        <taxon>Ecdysozoa</taxon>
        <taxon>Arthropoda</taxon>
        <taxon>Hexapoda</taxon>
        <taxon>Insecta</taxon>
        <taxon>Pterygota</taxon>
        <taxon>Neoptera</taxon>
        <taxon>Paraneoptera</taxon>
        <taxon>Hemiptera</taxon>
        <taxon>Heteroptera</taxon>
        <taxon>Panheteroptera</taxon>
        <taxon>Cimicomorpha</taxon>
        <taxon>Miridae</taxon>
        <taxon>Mirini</taxon>
        <taxon>Lygus</taxon>
    </lineage>
</organism>
<evidence type="ECO:0000313" key="4">
    <source>
        <dbReference type="EMBL" id="JAG47755.1"/>
    </source>
</evidence>
<reference evidence="2" key="2">
    <citation type="submission" date="2014-07" db="EMBL/GenBank/DDBJ databases">
        <authorList>
            <person name="Hull J."/>
        </authorList>
    </citation>
    <scope>NUCLEOTIDE SEQUENCE</scope>
</reference>
<reference evidence="2" key="1">
    <citation type="journal article" date="2014" name="PLoS ONE">
        <title>Transcriptome-Based Identification of ABC Transporters in the Western Tarnished Plant Bug Lygus hesperus.</title>
        <authorList>
            <person name="Hull J.J."/>
            <person name="Chaney K."/>
            <person name="Geib S.M."/>
            <person name="Fabrick J.A."/>
            <person name="Brent C.S."/>
            <person name="Walsh D."/>
            <person name="Lavine L.C."/>
        </authorList>
    </citation>
    <scope>NUCLEOTIDE SEQUENCE</scope>
</reference>
<reference evidence="5" key="4">
    <citation type="journal article" date="2016" name="Gigascience">
        <title>De novo construction of an expanded transcriptome assembly for the western tarnished plant bug, Lygus hesperus.</title>
        <authorList>
            <person name="Tassone E.E."/>
            <person name="Geib S.M."/>
            <person name="Hall B."/>
            <person name="Fabrick J.A."/>
            <person name="Brent C.S."/>
            <person name="Hull J.J."/>
        </authorList>
    </citation>
    <scope>NUCLEOTIDE SEQUENCE</scope>
</reference>
<gene>
    <name evidence="3" type="ORF">CM83_36288</name>
    <name evidence="2" type="ORF">CM83_36290</name>
    <name evidence="5" type="ORF">g.57930</name>
</gene>
<dbReference type="AlphaFoldDB" id="A0A0A9VV79"/>
<sequence>MDASSVKPKFDKKKWREKKYNNKVQVKHWEDKKKVILKSKLQRQLKKDPAKVVKSPHSSIPVSQPNENEMQQHPRLSRVKLAQAEFQKKQEEKRKFNEDRLKKKEGIAKALENYKKKKSENFRLLSKKTKKGQPVMKGRMQLLFEQVKKTVEGPR</sequence>
<dbReference type="Pfam" id="PF08524">
    <property type="entry name" value="rRNA_processing"/>
    <property type="match status" value="1"/>
</dbReference>
<protein>
    <recommendedName>
        <fullName evidence="6">Thyroid transcription factor 1-associated protein 26</fullName>
    </recommendedName>
</protein>
<evidence type="ECO:0000256" key="1">
    <source>
        <dbReference type="SAM" id="MobiDB-lite"/>
    </source>
</evidence>
<dbReference type="EMBL" id="GBHO01045495">
    <property type="protein sequence ID" value="JAF98108.1"/>
    <property type="molecule type" value="Transcribed_RNA"/>
</dbReference>
<reference evidence="4" key="3">
    <citation type="submission" date="2014-09" db="EMBL/GenBank/DDBJ databases">
        <authorList>
            <person name="Magalhaes I.L.F."/>
            <person name="Oliveira U."/>
            <person name="Santos F.R."/>
            <person name="Vidigal T.H.D.A."/>
            <person name="Brescovit A.D."/>
            <person name="Santos A.J."/>
        </authorList>
    </citation>
    <scope>NUCLEOTIDE SEQUENCE</scope>
</reference>
<evidence type="ECO:0000313" key="2">
    <source>
        <dbReference type="EMBL" id="JAF98107.1"/>
    </source>
</evidence>
<dbReference type="EMBL" id="GBHO01045496">
    <property type="protein sequence ID" value="JAF98107.1"/>
    <property type="molecule type" value="Transcribed_RNA"/>
</dbReference>
<feature type="region of interest" description="Disordered" evidence="1">
    <location>
        <begin position="40"/>
        <end position="74"/>
    </location>
</feature>
<proteinExistence type="predicted"/>
<accession>A0A0A9VV79</accession>
<evidence type="ECO:0000313" key="5">
    <source>
        <dbReference type="EMBL" id="JAQ17834.1"/>
    </source>
</evidence>
<dbReference type="InterPro" id="IPR013730">
    <property type="entry name" value="Fyv7/TAP26"/>
</dbReference>
<dbReference type="EMBL" id="GDHC01000795">
    <property type="protein sequence ID" value="JAQ17834.1"/>
    <property type="molecule type" value="Transcribed_RNA"/>
</dbReference>
<dbReference type="EMBL" id="GBRD01018072">
    <property type="protein sequence ID" value="JAG47755.1"/>
    <property type="molecule type" value="Transcribed_RNA"/>
</dbReference>
<name>A0A0A9VV79_LYGHE</name>
<feature type="compositionally biased region" description="Polar residues" evidence="1">
    <location>
        <begin position="56"/>
        <end position="71"/>
    </location>
</feature>